<name>E1YLB1_9BACT</name>
<keyword evidence="1" id="KW-1133">Transmembrane helix</keyword>
<gene>
    <name evidence="2" type="ORF">N47_E44060</name>
</gene>
<protein>
    <submittedName>
        <fullName evidence="2">Uncharacterized protein</fullName>
    </submittedName>
</protein>
<reference evidence="2" key="1">
    <citation type="journal article" date="2011" name="Environ. Microbiol.">
        <title>Genomic insights into the metabolic potential of the polycyclic aromatic hydrocarbon degrading sulfate-reducing Deltaproteobacterium N47.</title>
        <authorList>
            <person name="Bergmann F."/>
            <person name="Selesi D."/>
            <person name="Weinmaier T."/>
            <person name="Tischler P."/>
            <person name="Rattei T."/>
            <person name="Meckenstock R.U."/>
        </authorList>
    </citation>
    <scope>NUCLEOTIDE SEQUENCE</scope>
</reference>
<proteinExistence type="predicted"/>
<evidence type="ECO:0000313" key="2">
    <source>
        <dbReference type="EMBL" id="CBX30894.1"/>
    </source>
</evidence>
<sequence>MRFNGYCRRNGSNSDKEAIELVRTHANYMWTLVAAAPVVFSVSFLL</sequence>
<keyword evidence="1" id="KW-0472">Membrane</keyword>
<dbReference type="EMBL" id="FR695877">
    <property type="protein sequence ID" value="CBX30894.1"/>
    <property type="molecule type" value="Genomic_DNA"/>
</dbReference>
<accession>E1YLB1</accession>
<keyword evidence="1" id="KW-0812">Transmembrane</keyword>
<feature type="transmembrane region" description="Helical" evidence="1">
    <location>
        <begin position="28"/>
        <end position="45"/>
    </location>
</feature>
<evidence type="ECO:0000256" key="1">
    <source>
        <dbReference type="SAM" id="Phobius"/>
    </source>
</evidence>
<dbReference type="AlphaFoldDB" id="E1YLB1"/>
<organism evidence="2">
    <name type="scientific">uncultured Desulfobacterium sp</name>
    <dbReference type="NCBI Taxonomy" id="201089"/>
    <lineage>
        <taxon>Bacteria</taxon>
        <taxon>Pseudomonadati</taxon>
        <taxon>Thermodesulfobacteriota</taxon>
        <taxon>Desulfobacteria</taxon>
        <taxon>Desulfobacterales</taxon>
        <taxon>Desulfobacteriaceae</taxon>
        <taxon>Desulfobacterium</taxon>
        <taxon>environmental samples</taxon>
    </lineage>
</organism>